<evidence type="ECO:0000313" key="2">
    <source>
        <dbReference type="EMBL" id="CAA9246705.1"/>
    </source>
</evidence>
<sequence length="153" mass="16661">GRRLEVPAAARPGAGPTAGADRVRRPHGRRNRGGVPGAGNLAPACLLPAPDRVHRLRAGARVRTQLLRVERRSPLLDHPRRRQGGGAGGLELPGPGARLRRHPRPLGGVRRRDGTVLRRRRGGDAAARRLLRRLDHAEPQRAIQGRPRQHGLV</sequence>
<feature type="non-terminal residue" evidence="2">
    <location>
        <position position="1"/>
    </location>
</feature>
<feature type="non-terminal residue" evidence="2">
    <location>
        <position position="153"/>
    </location>
</feature>
<evidence type="ECO:0000256" key="1">
    <source>
        <dbReference type="SAM" id="MobiDB-lite"/>
    </source>
</evidence>
<organism evidence="2">
    <name type="scientific">uncultured Acetobacteraceae bacterium</name>
    <dbReference type="NCBI Taxonomy" id="169975"/>
    <lineage>
        <taxon>Bacteria</taxon>
        <taxon>Pseudomonadati</taxon>
        <taxon>Pseudomonadota</taxon>
        <taxon>Alphaproteobacteria</taxon>
        <taxon>Acetobacterales</taxon>
        <taxon>Acetobacteraceae</taxon>
        <taxon>environmental samples</taxon>
    </lineage>
</organism>
<feature type="region of interest" description="Disordered" evidence="1">
    <location>
        <begin position="69"/>
        <end position="153"/>
    </location>
</feature>
<gene>
    <name evidence="2" type="ORF">AVDCRST_MAG04-1899</name>
</gene>
<dbReference type="AlphaFoldDB" id="A0A6J4IA06"/>
<accession>A0A6J4IA06</accession>
<feature type="region of interest" description="Disordered" evidence="1">
    <location>
        <begin position="1"/>
        <end position="43"/>
    </location>
</feature>
<feature type="compositionally biased region" description="Low complexity" evidence="1">
    <location>
        <begin position="7"/>
        <end position="20"/>
    </location>
</feature>
<reference evidence="2" key="1">
    <citation type="submission" date="2020-02" db="EMBL/GenBank/DDBJ databases">
        <authorList>
            <person name="Meier V. D."/>
        </authorList>
    </citation>
    <scope>NUCLEOTIDE SEQUENCE</scope>
    <source>
        <strain evidence="2">AVDCRST_MAG04</strain>
    </source>
</reference>
<feature type="compositionally biased region" description="Basic and acidic residues" evidence="1">
    <location>
        <begin position="69"/>
        <end position="78"/>
    </location>
</feature>
<feature type="compositionally biased region" description="Basic and acidic residues" evidence="1">
    <location>
        <begin position="110"/>
        <end position="139"/>
    </location>
</feature>
<dbReference type="EMBL" id="CADCTL010000129">
    <property type="protein sequence ID" value="CAA9246705.1"/>
    <property type="molecule type" value="Genomic_DNA"/>
</dbReference>
<proteinExistence type="predicted"/>
<name>A0A6J4IA06_9PROT</name>
<protein>
    <submittedName>
        <fullName evidence="2">Uncharacterized protein</fullName>
    </submittedName>
</protein>